<sequence length="220" mass="24767">MHAFVRRFPCIWLLLALFASSQSEAAETIYFKGKSFQDSRDGITVIRSEEAPFITISSSRFHYFLVLPYADEWKFVLDEKSMLRGTSGRVNVTLFGGQSAQTPVEALERHRSRLLANTSTKGVEKIELIHFGGEPLLRQTQDAEAATGSSEHRGAKIYQFFAARKWKHELFLLHLSTLVAPGEQDAQLEEKYSFIVAKGFRVDFMREGGEAGEGVQGNSR</sequence>
<gene>
    <name evidence="2" type="ORF">AW08_03925</name>
</gene>
<dbReference type="PATRIC" id="fig|1454001.3.peg.3962"/>
<feature type="chain" id="PRO_5001461962" evidence="1">
    <location>
        <begin position="26"/>
        <end position="220"/>
    </location>
</feature>
<dbReference type="AlphaFoldDB" id="A0A011M2D9"/>
<reference evidence="2" key="1">
    <citation type="submission" date="2014-02" db="EMBL/GenBank/DDBJ databases">
        <title>Expanding our view of genomic diversity in Candidatus Accumulibacter clades.</title>
        <authorList>
            <person name="Skennerton C.T."/>
            <person name="Barr J.J."/>
            <person name="Slater F.R."/>
            <person name="Bond P.L."/>
            <person name="Tyson G.W."/>
        </authorList>
    </citation>
    <scope>NUCLEOTIDE SEQUENCE [LARGE SCALE GENOMIC DNA]</scope>
</reference>
<dbReference type="Proteomes" id="UP000020218">
    <property type="component" value="Unassembled WGS sequence"/>
</dbReference>
<comment type="caution">
    <text evidence="2">The sequence shown here is derived from an EMBL/GenBank/DDBJ whole genome shotgun (WGS) entry which is preliminary data.</text>
</comment>
<evidence type="ECO:0000313" key="3">
    <source>
        <dbReference type="Proteomes" id="UP000020218"/>
    </source>
</evidence>
<proteinExistence type="predicted"/>
<evidence type="ECO:0000256" key="1">
    <source>
        <dbReference type="SAM" id="SignalP"/>
    </source>
</evidence>
<dbReference type="EMBL" id="JFAX01000054">
    <property type="protein sequence ID" value="EXI63698.1"/>
    <property type="molecule type" value="Genomic_DNA"/>
</dbReference>
<evidence type="ECO:0000313" key="2">
    <source>
        <dbReference type="EMBL" id="EXI63698.1"/>
    </source>
</evidence>
<name>A0A011M2D9_9PROT</name>
<organism evidence="2 3">
    <name type="scientific">Candidatus Accumulibacter adjunctus</name>
    <dbReference type="NCBI Taxonomy" id="1454001"/>
    <lineage>
        <taxon>Bacteria</taxon>
        <taxon>Pseudomonadati</taxon>
        <taxon>Pseudomonadota</taxon>
        <taxon>Betaproteobacteria</taxon>
        <taxon>Candidatus Accumulibacter</taxon>
    </lineage>
</organism>
<accession>A0A011M2D9</accession>
<protein>
    <submittedName>
        <fullName evidence="2">Uncharacterized protein</fullName>
    </submittedName>
</protein>
<keyword evidence="3" id="KW-1185">Reference proteome</keyword>
<feature type="signal peptide" evidence="1">
    <location>
        <begin position="1"/>
        <end position="25"/>
    </location>
</feature>
<keyword evidence="1" id="KW-0732">Signal</keyword>